<dbReference type="AlphaFoldDB" id="X1K6S6"/>
<name>X1K6S6_9ZZZZ</name>
<accession>X1K6S6</accession>
<organism evidence="1">
    <name type="scientific">marine sediment metagenome</name>
    <dbReference type="NCBI Taxonomy" id="412755"/>
    <lineage>
        <taxon>unclassified sequences</taxon>
        <taxon>metagenomes</taxon>
        <taxon>ecological metagenomes</taxon>
    </lineage>
</organism>
<sequence length="53" mass="6046">TEVTRNGIALSLKKHGICVKYLYPIELPYKGLWLLYTGLVCHNLCTDKPISRI</sequence>
<gene>
    <name evidence="1" type="ORF">S06H3_22576</name>
</gene>
<comment type="caution">
    <text evidence="1">The sequence shown here is derived from an EMBL/GenBank/DDBJ whole genome shotgun (WGS) entry which is preliminary data.</text>
</comment>
<proteinExistence type="predicted"/>
<dbReference type="EMBL" id="BARV01012092">
    <property type="protein sequence ID" value="GAI02273.1"/>
    <property type="molecule type" value="Genomic_DNA"/>
</dbReference>
<reference evidence="1" key="1">
    <citation type="journal article" date="2014" name="Front. Microbiol.">
        <title>High frequency of phylogenetically diverse reductive dehalogenase-homologous genes in deep subseafloor sedimentary metagenomes.</title>
        <authorList>
            <person name="Kawai M."/>
            <person name="Futagami T."/>
            <person name="Toyoda A."/>
            <person name="Takaki Y."/>
            <person name="Nishi S."/>
            <person name="Hori S."/>
            <person name="Arai W."/>
            <person name="Tsubouchi T."/>
            <person name="Morono Y."/>
            <person name="Uchiyama I."/>
            <person name="Ito T."/>
            <person name="Fujiyama A."/>
            <person name="Inagaki F."/>
            <person name="Takami H."/>
        </authorList>
    </citation>
    <scope>NUCLEOTIDE SEQUENCE</scope>
    <source>
        <strain evidence="1">Expedition CK06-06</strain>
    </source>
</reference>
<evidence type="ECO:0000313" key="1">
    <source>
        <dbReference type="EMBL" id="GAI02273.1"/>
    </source>
</evidence>
<protein>
    <submittedName>
        <fullName evidence="1">Uncharacterized protein</fullName>
    </submittedName>
</protein>
<feature type="non-terminal residue" evidence="1">
    <location>
        <position position="1"/>
    </location>
</feature>